<evidence type="ECO:0008006" key="3">
    <source>
        <dbReference type="Google" id="ProtNLM"/>
    </source>
</evidence>
<accession>A0AAV2G6A8</accession>
<reference evidence="1 2" key="1">
    <citation type="submission" date="2024-04" db="EMBL/GenBank/DDBJ databases">
        <authorList>
            <person name="Fracassetti M."/>
        </authorList>
    </citation>
    <scope>NUCLEOTIDE SEQUENCE [LARGE SCALE GENOMIC DNA]</scope>
</reference>
<dbReference type="Proteomes" id="UP001497516">
    <property type="component" value="Chromosome 8"/>
</dbReference>
<sequence>MFRRRPKVLNAKLDKQRHLRKLENHQETFLSFYTRQIWSLCHLKSILLKSSSRASKPYIHDDTRCLKFVA</sequence>
<keyword evidence="2" id="KW-1185">Reference proteome</keyword>
<protein>
    <recommendedName>
        <fullName evidence="3">Ribosomal protein S14</fullName>
    </recommendedName>
</protein>
<name>A0AAV2G6A8_9ROSI</name>
<organism evidence="1 2">
    <name type="scientific">Linum trigynum</name>
    <dbReference type="NCBI Taxonomy" id="586398"/>
    <lineage>
        <taxon>Eukaryota</taxon>
        <taxon>Viridiplantae</taxon>
        <taxon>Streptophyta</taxon>
        <taxon>Embryophyta</taxon>
        <taxon>Tracheophyta</taxon>
        <taxon>Spermatophyta</taxon>
        <taxon>Magnoliopsida</taxon>
        <taxon>eudicotyledons</taxon>
        <taxon>Gunneridae</taxon>
        <taxon>Pentapetalae</taxon>
        <taxon>rosids</taxon>
        <taxon>fabids</taxon>
        <taxon>Malpighiales</taxon>
        <taxon>Linaceae</taxon>
        <taxon>Linum</taxon>
    </lineage>
</organism>
<gene>
    <name evidence="1" type="ORF">LTRI10_LOCUS45951</name>
</gene>
<dbReference type="AlphaFoldDB" id="A0AAV2G6A8"/>
<proteinExistence type="predicted"/>
<dbReference type="EMBL" id="OZ034821">
    <property type="protein sequence ID" value="CAL1406211.1"/>
    <property type="molecule type" value="Genomic_DNA"/>
</dbReference>
<evidence type="ECO:0000313" key="1">
    <source>
        <dbReference type="EMBL" id="CAL1406211.1"/>
    </source>
</evidence>
<evidence type="ECO:0000313" key="2">
    <source>
        <dbReference type="Proteomes" id="UP001497516"/>
    </source>
</evidence>